<name>A0A8T3ART6_DENNO</name>
<dbReference type="AlphaFoldDB" id="A0A8T3ART6"/>
<comment type="caution">
    <text evidence="1">The sequence shown here is derived from an EMBL/GenBank/DDBJ whole genome shotgun (WGS) entry which is preliminary data.</text>
</comment>
<gene>
    <name evidence="1" type="ORF">KFK09_021674</name>
</gene>
<evidence type="ECO:0000313" key="1">
    <source>
        <dbReference type="EMBL" id="KAI0498432.1"/>
    </source>
</evidence>
<evidence type="ECO:0000313" key="2">
    <source>
        <dbReference type="Proteomes" id="UP000829196"/>
    </source>
</evidence>
<reference evidence="1" key="1">
    <citation type="journal article" date="2022" name="Front. Genet.">
        <title>Chromosome-Scale Assembly of the Dendrobium nobile Genome Provides Insights Into the Molecular Mechanism of the Biosynthesis of the Medicinal Active Ingredient of Dendrobium.</title>
        <authorList>
            <person name="Xu Q."/>
            <person name="Niu S.-C."/>
            <person name="Li K.-L."/>
            <person name="Zheng P.-J."/>
            <person name="Zhang X.-J."/>
            <person name="Jia Y."/>
            <person name="Liu Y."/>
            <person name="Niu Y.-X."/>
            <person name="Yu L.-H."/>
            <person name="Chen D.-F."/>
            <person name="Zhang G.-Q."/>
        </authorList>
    </citation>
    <scope>NUCLEOTIDE SEQUENCE</scope>
    <source>
        <tissue evidence="1">Leaf</tissue>
    </source>
</reference>
<sequence>MQLHFNFHDKYKRTFFYAEDFTARVASWWSISCESEKTNIIRENVEVRQIGEWRIDLIEMFDRLVRVGFKHSLGGYLCPSPLLSLRCKNMVLSFEYQSFSSMVASML</sequence>
<keyword evidence="2" id="KW-1185">Reference proteome</keyword>
<dbReference type="Proteomes" id="UP000829196">
    <property type="component" value="Unassembled WGS sequence"/>
</dbReference>
<protein>
    <submittedName>
        <fullName evidence="1">Uncharacterized protein</fullName>
    </submittedName>
</protein>
<organism evidence="1 2">
    <name type="scientific">Dendrobium nobile</name>
    <name type="common">Orchid</name>
    <dbReference type="NCBI Taxonomy" id="94219"/>
    <lineage>
        <taxon>Eukaryota</taxon>
        <taxon>Viridiplantae</taxon>
        <taxon>Streptophyta</taxon>
        <taxon>Embryophyta</taxon>
        <taxon>Tracheophyta</taxon>
        <taxon>Spermatophyta</taxon>
        <taxon>Magnoliopsida</taxon>
        <taxon>Liliopsida</taxon>
        <taxon>Asparagales</taxon>
        <taxon>Orchidaceae</taxon>
        <taxon>Epidendroideae</taxon>
        <taxon>Malaxideae</taxon>
        <taxon>Dendrobiinae</taxon>
        <taxon>Dendrobium</taxon>
    </lineage>
</organism>
<accession>A0A8T3ART6</accession>
<dbReference type="EMBL" id="JAGYWB010000015">
    <property type="protein sequence ID" value="KAI0498432.1"/>
    <property type="molecule type" value="Genomic_DNA"/>
</dbReference>
<proteinExistence type="predicted"/>